<comment type="caution">
    <text evidence="1">The sequence shown here is derived from an EMBL/GenBank/DDBJ whole genome shotgun (WGS) entry which is preliminary data.</text>
</comment>
<keyword evidence="2" id="KW-1185">Reference proteome</keyword>
<protein>
    <submittedName>
        <fullName evidence="1">11944_t:CDS:1</fullName>
    </submittedName>
</protein>
<accession>A0ABN7UNP1</accession>
<dbReference type="Proteomes" id="UP000789901">
    <property type="component" value="Unassembled WGS sequence"/>
</dbReference>
<feature type="non-terminal residue" evidence="1">
    <location>
        <position position="1"/>
    </location>
</feature>
<evidence type="ECO:0000313" key="2">
    <source>
        <dbReference type="Proteomes" id="UP000789901"/>
    </source>
</evidence>
<sequence length="69" mass="8223">HQIYTENLYTITRLLQSEIANNELVTQDSNSEFAKVATNDEFKMHRVNDEVEFEMHRVTDYELKTQVMN</sequence>
<gene>
    <name evidence="1" type="ORF">GMARGA_LOCUS8194</name>
</gene>
<dbReference type="EMBL" id="CAJVQB010004151">
    <property type="protein sequence ID" value="CAG8628280.1"/>
    <property type="molecule type" value="Genomic_DNA"/>
</dbReference>
<evidence type="ECO:0000313" key="1">
    <source>
        <dbReference type="EMBL" id="CAG8628280.1"/>
    </source>
</evidence>
<proteinExistence type="predicted"/>
<name>A0ABN7UNP1_GIGMA</name>
<reference evidence="1 2" key="1">
    <citation type="submission" date="2021-06" db="EMBL/GenBank/DDBJ databases">
        <authorList>
            <person name="Kallberg Y."/>
            <person name="Tangrot J."/>
            <person name="Rosling A."/>
        </authorList>
    </citation>
    <scope>NUCLEOTIDE SEQUENCE [LARGE SCALE GENOMIC DNA]</scope>
    <source>
        <strain evidence="1 2">120-4 pot B 10/14</strain>
    </source>
</reference>
<organism evidence="1 2">
    <name type="scientific">Gigaspora margarita</name>
    <dbReference type="NCBI Taxonomy" id="4874"/>
    <lineage>
        <taxon>Eukaryota</taxon>
        <taxon>Fungi</taxon>
        <taxon>Fungi incertae sedis</taxon>
        <taxon>Mucoromycota</taxon>
        <taxon>Glomeromycotina</taxon>
        <taxon>Glomeromycetes</taxon>
        <taxon>Diversisporales</taxon>
        <taxon>Gigasporaceae</taxon>
        <taxon>Gigaspora</taxon>
    </lineage>
</organism>